<organism evidence="6 7">
    <name type="scientific">Amycolatopsis orientalis</name>
    <name type="common">Nocardia orientalis</name>
    <dbReference type="NCBI Taxonomy" id="31958"/>
    <lineage>
        <taxon>Bacteria</taxon>
        <taxon>Bacillati</taxon>
        <taxon>Actinomycetota</taxon>
        <taxon>Actinomycetes</taxon>
        <taxon>Pseudonocardiales</taxon>
        <taxon>Pseudonocardiaceae</taxon>
        <taxon>Amycolatopsis</taxon>
    </lineage>
</organism>
<evidence type="ECO:0000256" key="2">
    <source>
        <dbReference type="ARBA" id="ARBA00023163"/>
    </source>
</evidence>
<keyword evidence="1" id="KW-0805">Transcription regulation</keyword>
<accession>A0A193C2D8</accession>
<dbReference type="GO" id="GO:0003723">
    <property type="term" value="F:RNA binding"/>
    <property type="evidence" value="ECO:0007669"/>
    <property type="project" value="InterPro"/>
</dbReference>
<gene>
    <name evidence="6" type="ORF">SD37_25765</name>
</gene>
<reference evidence="6 7" key="1">
    <citation type="journal article" date="2015" name="Genome Announc.">
        <title>Draft Genome Sequence of Norvancomycin-Producing Strain Amycolatopsis orientalis CPCC200066.</title>
        <authorList>
            <person name="Lei X."/>
            <person name="Yuan F."/>
            <person name="Shi Y."/>
            <person name="Li X."/>
            <person name="Wang L."/>
            <person name="Hong B."/>
        </authorList>
    </citation>
    <scope>NUCLEOTIDE SEQUENCE [LARGE SCALE GENOMIC DNA]</scope>
    <source>
        <strain evidence="6 7">B-37</strain>
    </source>
</reference>
<dbReference type="Proteomes" id="UP000093695">
    <property type="component" value="Chromosome"/>
</dbReference>
<dbReference type="InterPro" id="IPR036388">
    <property type="entry name" value="WH-like_DNA-bd_sf"/>
</dbReference>
<dbReference type="SUPFAM" id="SSF55781">
    <property type="entry name" value="GAF domain-like"/>
    <property type="match status" value="1"/>
</dbReference>
<keyword evidence="3" id="KW-1133">Transmembrane helix</keyword>
<protein>
    <recommendedName>
        <fullName evidence="8">ANTAR domain-containing protein</fullName>
    </recommendedName>
</protein>
<dbReference type="InterPro" id="IPR005561">
    <property type="entry name" value="ANTAR"/>
</dbReference>
<sequence length="240" mass="25598">MDGRRRERLWRLVTERVSERGSGIGWVSVVCAVAVEALAIDGSAISLRVRDNDQELIAADGDWAISLEELQYTVGEGPGVEAFASGGPVLVSDLTIDEQRWPGFADAAAGQGLGAIFAFPLQIGAIALGTLDLYRRAAGPLSPEELSDGLALAELATTALLTDSTGEGGQNALWARPDVVGYYDDVNVATGMLATELKISLEDALLRLRAHAFSHQRPVTEVAKAVLDRQLRFDSPQEPS</sequence>
<keyword evidence="2" id="KW-0804">Transcription</keyword>
<dbReference type="RefSeq" id="WP_052674911.1">
    <property type="nucleotide sequence ID" value="NZ_CP016174.1"/>
</dbReference>
<feature type="domain" description="ANTAR" evidence="5">
    <location>
        <begin position="152"/>
        <end position="227"/>
    </location>
</feature>
<dbReference type="Gene3D" id="3.30.450.40">
    <property type="match status" value="1"/>
</dbReference>
<keyword evidence="3" id="KW-0472">Membrane</keyword>
<dbReference type="SMART" id="SM01012">
    <property type="entry name" value="ANTAR"/>
    <property type="match status" value="1"/>
</dbReference>
<dbReference type="InterPro" id="IPR029016">
    <property type="entry name" value="GAF-like_dom_sf"/>
</dbReference>
<evidence type="ECO:0000256" key="1">
    <source>
        <dbReference type="ARBA" id="ARBA00023015"/>
    </source>
</evidence>
<dbReference type="STRING" id="31958.SD37_25765"/>
<dbReference type="Gene3D" id="1.10.10.10">
    <property type="entry name" value="Winged helix-like DNA-binding domain superfamily/Winged helix DNA-binding domain"/>
    <property type="match status" value="1"/>
</dbReference>
<dbReference type="eggNOG" id="COG2203">
    <property type="taxonomic scope" value="Bacteria"/>
</dbReference>
<dbReference type="KEGG" id="aori:SD37_25765"/>
<name>A0A193C2D8_AMYOR</name>
<evidence type="ECO:0000313" key="7">
    <source>
        <dbReference type="Proteomes" id="UP000093695"/>
    </source>
</evidence>
<evidence type="ECO:0000256" key="3">
    <source>
        <dbReference type="SAM" id="Phobius"/>
    </source>
</evidence>
<evidence type="ECO:0000259" key="5">
    <source>
        <dbReference type="SMART" id="SM01012"/>
    </source>
</evidence>
<evidence type="ECO:0000313" key="6">
    <source>
        <dbReference type="EMBL" id="ANN18696.1"/>
    </source>
</evidence>
<proteinExistence type="predicted"/>
<dbReference type="InterPro" id="IPR003018">
    <property type="entry name" value="GAF"/>
</dbReference>
<keyword evidence="3" id="KW-0812">Transmembrane</keyword>
<evidence type="ECO:0008006" key="8">
    <source>
        <dbReference type="Google" id="ProtNLM"/>
    </source>
</evidence>
<dbReference type="SMART" id="SM00065">
    <property type="entry name" value="GAF"/>
    <property type="match status" value="1"/>
</dbReference>
<dbReference type="EMBL" id="CP016174">
    <property type="protein sequence ID" value="ANN18696.1"/>
    <property type="molecule type" value="Genomic_DNA"/>
</dbReference>
<feature type="domain" description="GAF" evidence="4">
    <location>
        <begin position="5"/>
        <end position="170"/>
    </location>
</feature>
<evidence type="ECO:0000259" key="4">
    <source>
        <dbReference type="SMART" id="SM00065"/>
    </source>
</evidence>
<dbReference type="AlphaFoldDB" id="A0A193C2D8"/>
<keyword evidence="7" id="KW-1185">Reference proteome</keyword>
<feature type="transmembrane region" description="Helical" evidence="3">
    <location>
        <begin position="21"/>
        <end position="40"/>
    </location>
</feature>